<dbReference type="Proteomes" id="UP000583929">
    <property type="component" value="Unassembled WGS sequence"/>
</dbReference>
<protein>
    <submittedName>
        <fullName evidence="3">Uncharacterized protein</fullName>
    </submittedName>
</protein>
<reference evidence="3 4" key="1">
    <citation type="journal article" date="2020" name="bioRxiv">
        <title>Sequence and annotation of 42 cannabis genomes reveals extensive copy number variation in cannabinoid synthesis and pathogen resistance genes.</title>
        <authorList>
            <person name="Mckernan K.J."/>
            <person name="Helbert Y."/>
            <person name="Kane L.T."/>
            <person name="Ebling H."/>
            <person name="Zhang L."/>
            <person name="Liu B."/>
            <person name="Eaton Z."/>
            <person name="Mclaughlin S."/>
            <person name="Kingan S."/>
            <person name="Baybayan P."/>
            <person name="Concepcion G."/>
            <person name="Jordan M."/>
            <person name="Riva A."/>
            <person name="Barbazuk W."/>
            <person name="Harkins T."/>
        </authorList>
    </citation>
    <scope>NUCLEOTIDE SEQUENCE [LARGE SCALE GENOMIC DNA]</scope>
    <source>
        <strain evidence="4">cv. Jamaican Lion 4</strain>
        <tissue evidence="3">Leaf</tissue>
    </source>
</reference>
<evidence type="ECO:0000313" key="4">
    <source>
        <dbReference type="Proteomes" id="UP000583929"/>
    </source>
</evidence>
<organism evidence="3 4">
    <name type="scientific">Cannabis sativa</name>
    <name type="common">Hemp</name>
    <name type="synonym">Marijuana</name>
    <dbReference type="NCBI Taxonomy" id="3483"/>
    <lineage>
        <taxon>Eukaryota</taxon>
        <taxon>Viridiplantae</taxon>
        <taxon>Streptophyta</taxon>
        <taxon>Embryophyta</taxon>
        <taxon>Tracheophyta</taxon>
        <taxon>Spermatophyta</taxon>
        <taxon>Magnoliopsida</taxon>
        <taxon>eudicotyledons</taxon>
        <taxon>Gunneridae</taxon>
        <taxon>Pentapetalae</taxon>
        <taxon>rosids</taxon>
        <taxon>fabids</taxon>
        <taxon>Rosales</taxon>
        <taxon>Cannabaceae</taxon>
        <taxon>Cannabis</taxon>
    </lineage>
</organism>
<keyword evidence="4" id="KW-1185">Reference proteome</keyword>
<evidence type="ECO:0000313" key="3">
    <source>
        <dbReference type="EMBL" id="KAF4399579.1"/>
    </source>
</evidence>
<keyword evidence="2" id="KW-0732">Signal</keyword>
<dbReference type="AlphaFoldDB" id="A0A7J6HXK0"/>
<feature type="region of interest" description="Disordered" evidence="1">
    <location>
        <begin position="56"/>
        <end position="86"/>
    </location>
</feature>
<evidence type="ECO:0000256" key="2">
    <source>
        <dbReference type="SAM" id="SignalP"/>
    </source>
</evidence>
<sequence length="128" mass="13645">ATCALFFIFSLNFKGCLGTPNILHSQTTFDFLKTPSSSFFLTTIIRMASDGPSWADQWGTGGIGAMEDEDNAKKESDANKKGEGKAGLTKAKAAALAGAQKIKSGTSNGFKWIKNQCQKKSTTSTNPK</sequence>
<name>A0A7J6HXK0_CANSA</name>
<evidence type="ECO:0000256" key="1">
    <source>
        <dbReference type="SAM" id="MobiDB-lite"/>
    </source>
</evidence>
<feature type="chain" id="PRO_5029478919" evidence="2">
    <location>
        <begin position="19"/>
        <end position="128"/>
    </location>
</feature>
<dbReference type="EMBL" id="JAATIQ010000021">
    <property type="protein sequence ID" value="KAF4399579.1"/>
    <property type="molecule type" value="Genomic_DNA"/>
</dbReference>
<feature type="signal peptide" evidence="2">
    <location>
        <begin position="1"/>
        <end position="18"/>
    </location>
</feature>
<feature type="non-terminal residue" evidence="3">
    <location>
        <position position="1"/>
    </location>
</feature>
<dbReference type="PANTHER" id="PTHR33386:SF26">
    <property type="entry name" value="ANKYRIN REPEAT PROTEIN"/>
    <property type="match status" value="1"/>
</dbReference>
<accession>A0A7J6HXK0</accession>
<gene>
    <name evidence="3" type="ORF">G4B88_022662</name>
</gene>
<comment type="caution">
    <text evidence="3">The sequence shown here is derived from an EMBL/GenBank/DDBJ whole genome shotgun (WGS) entry which is preliminary data.</text>
</comment>
<dbReference type="PANTHER" id="PTHR33386">
    <property type="entry name" value="OS02G0740600 PROTEIN"/>
    <property type="match status" value="1"/>
</dbReference>
<proteinExistence type="predicted"/>
<feature type="compositionally biased region" description="Basic and acidic residues" evidence="1">
    <location>
        <begin position="71"/>
        <end position="84"/>
    </location>
</feature>